<dbReference type="PANTHER" id="PTHR11851">
    <property type="entry name" value="METALLOPROTEASE"/>
    <property type="match status" value="1"/>
</dbReference>
<dbReference type="AlphaFoldDB" id="A0A8J7V564"/>
<dbReference type="GO" id="GO:0046872">
    <property type="term" value="F:metal ion binding"/>
    <property type="evidence" value="ECO:0007669"/>
    <property type="project" value="InterPro"/>
</dbReference>
<evidence type="ECO:0000256" key="2">
    <source>
        <dbReference type="ARBA" id="ARBA00007261"/>
    </source>
</evidence>
<dbReference type="RefSeq" id="WP_210683098.1">
    <property type="nucleotide sequence ID" value="NZ_JAGMWN010000008.1"/>
</dbReference>
<dbReference type="InterPro" id="IPR050361">
    <property type="entry name" value="MPP/UQCRC_Complex"/>
</dbReference>
<keyword evidence="3" id="KW-0645">Protease</keyword>
<dbReference type="PANTHER" id="PTHR11851:SF49">
    <property type="entry name" value="MITOCHONDRIAL-PROCESSING PEPTIDASE SUBUNIT ALPHA"/>
    <property type="match status" value="1"/>
</dbReference>
<dbReference type="Pfam" id="PF05193">
    <property type="entry name" value="Peptidase_M16_C"/>
    <property type="match status" value="1"/>
</dbReference>
<gene>
    <name evidence="7" type="ORF">KAJ83_15945</name>
</gene>
<evidence type="ECO:0000259" key="5">
    <source>
        <dbReference type="Pfam" id="PF00675"/>
    </source>
</evidence>
<comment type="cofactor">
    <cofactor evidence="1">
        <name>Zn(2+)</name>
        <dbReference type="ChEBI" id="CHEBI:29105"/>
    </cofactor>
</comment>
<dbReference type="Gene3D" id="3.30.830.10">
    <property type="entry name" value="Metalloenzyme, LuxS/M16 peptidase-like"/>
    <property type="match status" value="2"/>
</dbReference>
<organism evidence="7 8">
    <name type="scientific">Marivibrio halodurans</name>
    <dbReference type="NCBI Taxonomy" id="2039722"/>
    <lineage>
        <taxon>Bacteria</taxon>
        <taxon>Pseudomonadati</taxon>
        <taxon>Pseudomonadota</taxon>
        <taxon>Alphaproteobacteria</taxon>
        <taxon>Rhodospirillales</taxon>
        <taxon>Rhodospirillaceae</taxon>
        <taxon>Marivibrio</taxon>
    </lineage>
</organism>
<evidence type="ECO:0000256" key="4">
    <source>
        <dbReference type="RuleBase" id="RU004447"/>
    </source>
</evidence>
<keyword evidence="8" id="KW-1185">Reference proteome</keyword>
<dbReference type="Pfam" id="PF00675">
    <property type="entry name" value="Peptidase_M16"/>
    <property type="match status" value="1"/>
</dbReference>
<keyword evidence="3" id="KW-0378">Hydrolase</keyword>
<dbReference type="FunFam" id="3.30.830.10:FF:000008">
    <property type="entry name" value="Mitochondrial-processing peptidase subunit beta"/>
    <property type="match status" value="1"/>
</dbReference>
<comment type="similarity">
    <text evidence="2 4">Belongs to the peptidase M16 family.</text>
</comment>
<accession>A0A8J7V564</accession>
<dbReference type="InterPro" id="IPR011249">
    <property type="entry name" value="Metalloenz_LuxS/M16"/>
</dbReference>
<feature type="domain" description="Peptidase M16 C-terminal" evidence="6">
    <location>
        <begin position="168"/>
        <end position="338"/>
    </location>
</feature>
<dbReference type="SUPFAM" id="SSF63411">
    <property type="entry name" value="LuxS/MPP-like metallohydrolase"/>
    <property type="match status" value="2"/>
</dbReference>
<dbReference type="PROSITE" id="PS00143">
    <property type="entry name" value="INSULINASE"/>
    <property type="match status" value="1"/>
</dbReference>
<keyword evidence="3" id="KW-0482">Metalloprotease</keyword>
<evidence type="ECO:0000313" key="7">
    <source>
        <dbReference type="EMBL" id="MBP5858514.1"/>
    </source>
</evidence>
<comment type="caution">
    <text evidence="7">The sequence shown here is derived from an EMBL/GenBank/DDBJ whole genome shotgun (WGS) entry which is preliminary data.</text>
</comment>
<dbReference type="GO" id="GO:0004222">
    <property type="term" value="F:metalloendopeptidase activity"/>
    <property type="evidence" value="ECO:0007669"/>
    <property type="project" value="InterPro"/>
</dbReference>
<protein>
    <submittedName>
        <fullName evidence="7">Insulinase family protein</fullName>
    </submittedName>
</protein>
<dbReference type="Proteomes" id="UP000672602">
    <property type="component" value="Unassembled WGS sequence"/>
</dbReference>
<dbReference type="InterPro" id="IPR011765">
    <property type="entry name" value="Pept_M16_N"/>
</dbReference>
<sequence length="423" mass="45779">MSVRVTRLSNGLTVATDRMDHVATASLGIWVGAGTRAEPAEINGVAHFLEHMAFKGTERRSARMIAEEIEAVGGILNAYTARENTAYYVKVLAEDVPLALDIVSDILMNPTFDPVELDRERSVILQEIGQAHDTPDDIIFDHFQEHAYRDQAMGRPTLGTVETVRAMPREAIRDFMGRRYAGDRMVLAAAGNVDHDRIVALAEAAFGALRPRADVSIEAARYTGGEIRETRESEQVHLILGFQGSSYTDRDFYPAAVLNTALGGGMSSRLFQQIREERGLVYSIFSFNASFADDGIFGVYAGTGPEDVGELVPVLCDEIAGVAARPMPAEEIARARAQVKAAMLMARESTGARCDQLGQQILIHGQPIPIEEQVAKLEAVDAEAVARAAGRIFGTAPTLAATGPLGRLESFDRIAGRLPARAA</sequence>
<name>A0A8J7V564_9PROT</name>
<proteinExistence type="inferred from homology"/>
<dbReference type="EMBL" id="JAGMWN010000008">
    <property type="protein sequence ID" value="MBP5858514.1"/>
    <property type="molecule type" value="Genomic_DNA"/>
</dbReference>
<evidence type="ECO:0000259" key="6">
    <source>
        <dbReference type="Pfam" id="PF05193"/>
    </source>
</evidence>
<dbReference type="GO" id="GO:0006508">
    <property type="term" value="P:proteolysis"/>
    <property type="evidence" value="ECO:0007669"/>
    <property type="project" value="InterPro"/>
</dbReference>
<evidence type="ECO:0000313" key="8">
    <source>
        <dbReference type="Proteomes" id="UP000672602"/>
    </source>
</evidence>
<feature type="domain" description="Peptidase M16 N-terminal" evidence="5">
    <location>
        <begin position="14"/>
        <end position="160"/>
    </location>
</feature>
<evidence type="ECO:0000256" key="3">
    <source>
        <dbReference type="ARBA" id="ARBA00023049"/>
    </source>
</evidence>
<dbReference type="InterPro" id="IPR001431">
    <property type="entry name" value="Pept_M16_Zn_BS"/>
</dbReference>
<reference evidence="7" key="1">
    <citation type="submission" date="2021-04" db="EMBL/GenBank/DDBJ databases">
        <authorList>
            <person name="Zhang D.-C."/>
        </authorList>
    </citation>
    <scope>NUCLEOTIDE SEQUENCE</scope>
    <source>
        <strain evidence="7">CGMCC 1.15697</strain>
    </source>
</reference>
<evidence type="ECO:0000256" key="1">
    <source>
        <dbReference type="ARBA" id="ARBA00001947"/>
    </source>
</evidence>
<dbReference type="InterPro" id="IPR007863">
    <property type="entry name" value="Peptidase_M16_C"/>
</dbReference>